<sequence>MHLSLRETMILTPGELVDLLALEARRVPRERSWE</sequence>
<dbReference type="EMBL" id="BK016147">
    <property type="protein sequence ID" value="DAF98433.1"/>
    <property type="molecule type" value="Genomic_DNA"/>
</dbReference>
<reference evidence="1" key="1">
    <citation type="journal article" date="2021" name="Proc. Natl. Acad. Sci. U.S.A.">
        <title>A Catalog of Tens of Thousands of Viruses from Human Metagenomes Reveals Hidden Associations with Chronic Diseases.</title>
        <authorList>
            <person name="Tisza M.J."/>
            <person name="Buck C.B."/>
        </authorList>
    </citation>
    <scope>NUCLEOTIDE SEQUENCE</scope>
    <source>
        <strain evidence="1">Ctwfx1</strain>
    </source>
</reference>
<name>A0A8S5UVB8_9CAUD</name>
<protein>
    <submittedName>
        <fullName evidence="1">Uncharacterized protein</fullName>
    </submittedName>
</protein>
<organism evidence="1">
    <name type="scientific">Siphoviridae sp. ctwfx1</name>
    <dbReference type="NCBI Taxonomy" id="2825732"/>
    <lineage>
        <taxon>Viruses</taxon>
        <taxon>Duplodnaviria</taxon>
        <taxon>Heunggongvirae</taxon>
        <taxon>Uroviricota</taxon>
        <taxon>Caudoviricetes</taxon>
    </lineage>
</organism>
<accession>A0A8S5UVB8</accession>
<evidence type="ECO:0000313" key="1">
    <source>
        <dbReference type="EMBL" id="DAF98433.1"/>
    </source>
</evidence>
<proteinExistence type="predicted"/>